<dbReference type="InParanoid" id="Q4N040"/>
<dbReference type="eggNOG" id="ENOG502SWBY">
    <property type="taxonomic scope" value="Eukaryota"/>
</dbReference>
<dbReference type="OMA" id="CPYIYTA"/>
<dbReference type="AlphaFoldDB" id="Q4N040"/>
<sequence length="306" mass="35864">MGLDWSPPGTVDILHNVHVSRKTHIKKPFHHQQFPYQYKTESYFLYNSPTPTKKNEKLDQVQEVDVELDSITPKPTTQNTKSSSIKQRIYNHQLYLFEDFVEYRVARDYCKLFNRPFNIPRQDWASPYHFFQHLIPATQNTHPSSDNTNPITRDDTGVYDDEVTKAINDLNYVDSVKRTELLRGEIPQMFDRSGLIKLRQKRDCWISYHNLRNYALMIDSVTKCPLLQVQSQTSLLRGWNTTEPPKHVDTQCVTEERDPYGVTPELMARIGEILKEREELPDVTTFKYKSYGINENCSTIGGRYHT</sequence>
<name>Q4N040_THEPA</name>
<protein>
    <submittedName>
        <fullName evidence="1">Uncharacterized protein</fullName>
    </submittedName>
</protein>
<dbReference type="Proteomes" id="UP000001949">
    <property type="component" value="Unassembled WGS sequence"/>
</dbReference>
<proteinExistence type="predicted"/>
<evidence type="ECO:0000313" key="1">
    <source>
        <dbReference type="EMBL" id="EAN31049.1"/>
    </source>
</evidence>
<dbReference type="RefSeq" id="XP_763332.1">
    <property type="nucleotide sequence ID" value="XM_758239.1"/>
</dbReference>
<dbReference type="FunCoup" id="Q4N040">
    <property type="interactions" value="1"/>
</dbReference>
<evidence type="ECO:0000313" key="2">
    <source>
        <dbReference type="Proteomes" id="UP000001949"/>
    </source>
</evidence>
<dbReference type="KEGG" id="tpv:TP03_0314"/>
<dbReference type="VEuPathDB" id="PiroplasmaDB:TpMuguga_03g00314"/>
<gene>
    <name evidence="1" type="ordered locus">TP03_0314</name>
</gene>
<organism evidence="1 2">
    <name type="scientific">Theileria parva</name>
    <name type="common">East coast fever infection agent</name>
    <dbReference type="NCBI Taxonomy" id="5875"/>
    <lineage>
        <taxon>Eukaryota</taxon>
        <taxon>Sar</taxon>
        <taxon>Alveolata</taxon>
        <taxon>Apicomplexa</taxon>
        <taxon>Aconoidasida</taxon>
        <taxon>Piroplasmida</taxon>
        <taxon>Theileriidae</taxon>
        <taxon>Theileria</taxon>
    </lineage>
</organism>
<reference evidence="1 2" key="1">
    <citation type="journal article" date="2005" name="Science">
        <title>Genome sequence of Theileria parva, a bovine pathogen that transforms lymphocytes.</title>
        <authorList>
            <person name="Gardner M.J."/>
            <person name="Bishop R."/>
            <person name="Shah T."/>
            <person name="de Villiers E.P."/>
            <person name="Carlton J.M."/>
            <person name="Hall N."/>
            <person name="Ren Q."/>
            <person name="Paulsen I.T."/>
            <person name="Pain A."/>
            <person name="Berriman M."/>
            <person name="Wilson R.J.M."/>
            <person name="Sato S."/>
            <person name="Ralph S.A."/>
            <person name="Mann D.J."/>
            <person name="Xiong Z."/>
            <person name="Shallom S.J."/>
            <person name="Weidman J."/>
            <person name="Jiang L."/>
            <person name="Lynn J."/>
            <person name="Weaver B."/>
            <person name="Shoaibi A."/>
            <person name="Domingo A.R."/>
            <person name="Wasawo D."/>
            <person name="Crabtree J."/>
            <person name="Wortman J.R."/>
            <person name="Haas B."/>
            <person name="Angiuoli S.V."/>
            <person name="Creasy T.H."/>
            <person name="Lu C."/>
            <person name="Suh B."/>
            <person name="Silva J.C."/>
            <person name="Utterback T.R."/>
            <person name="Feldblyum T.V."/>
            <person name="Pertea M."/>
            <person name="Allen J."/>
            <person name="Nierman W.C."/>
            <person name="Taracha E.L.N."/>
            <person name="Salzberg S.L."/>
            <person name="White O.R."/>
            <person name="Fitzhugh H.A."/>
            <person name="Morzaria S."/>
            <person name="Venter J.C."/>
            <person name="Fraser C.M."/>
            <person name="Nene V."/>
        </authorList>
    </citation>
    <scope>NUCLEOTIDE SEQUENCE [LARGE SCALE GENOMIC DNA]</scope>
    <source>
        <strain evidence="1 2">Muguga</strain>
    </source>
</reference>
<keyword evidence="2" id="KW-1185">Reference proteome</keyword>
<comment type="caution">
    <text evidence="1">The sequence shown here is derived from an EMBL/GenBank/DDBJ whole genome shotgun (WGS) entry which is preliminary data.</text>
</comment>
<accession>Q4N040</accession>
<dbReference type="EMBL" id="AAGK01000005">
    <property type="protein sequence ID" value="EAN31049.1"/>
    <property type="molecule type" value="Genomic_DNA"/>
</dbReference>
<dbReference type="GeneID" id="3500282"/>